<evidence type="ECO:0000256" key="1">
    <source>
        <dbReference type="SAM" id="MobiDB-lite"/>
    </source>
</evidence>
<dbReference type="InterPro" id="IPR013087">
    <property type="entry name" value="Znf_C2H2_type"/>
</dbReference>
<proteinExistence type="predicted"/>
<dbReference type="Proteomes" id="UP000187203">
    <property type="component" value="Unassembled WGS sequence"/>
</dbReference>
<dbReference type="AlphaFoldDB" id="A0A1R3K8P3"/>
<organism evidence="3 4">
    <name type="scientific">Corchorus olitorius</name>
    <dbReference type="NCBI Taxonomy" id="93759"/>
    <lineage>
        <taxon>Eukaryota</taxon>
        <taxon>Viridiplantae</taxon>
        <taxon>Streptophyta</taxon>
        <taxon>Embryophyta</taxon>
        <taxon>Tracheophyta</taxon>
        <taxon>Spermatophyta</taxon>
        <taxon>Magnoliopsida</taxon>
        <taxon>eudicotyledons</taxon>
        <taxon>Gunneridae</taxon>
        <taxon>Pentapetalae</taxon>
        <taxon>rosids</taxon>
        <taxon>malvids</taxon>
        <taxon>Malvales</taxon>
        <taxon>Malvaceae</taxon>
        <taxon>Grewioideae</taxon>
        <taxon>Apeibeae</taxon>
        <taxon>Corchorus</taxon>
    </lineage>
</organism>
<keyword evidence="4" id="KW-1185">Reference proteome</keyword>
<accession>A0A1R3K8P3</accession>
<protein>
    <recommendedName>
        <fullName evidence="2">C2H2-type domain-containing protein</fullName>
    </recommendedName>
</protein>
<evidence type="ECO:0000313" key="3">
    <source>
        <dbReference type="EMBL" id="OMP03452.1"/>
    </source>
</evidence>
<dbReference type="PROSITE" id="PS00028">
    <property type="entry name" value="ZINC_FINGER_C2H2_1"/>
    <property type="match status" value="1"/>
</dbReference>
<sequence>MSWNFNRWNPIPPLGNDSHMFHSSSSPDSSSSLNHTIWDGNYGLNFDSNLGNTQLLSHRVMEVTKTFVSPLGLLLHQQLFRHSIHHVSRHNPHAAFPIITRQITVETTRFNIASTEIINRGFDPNQPIFPAAGLTQPAAVRNSNDFQMMHPFPEAFNVPNHIETDHFDAAPFGDDVELSDDENDAAVEYPFGDDGRTHSLPNPDGTYGCPICFAAFDSCQSFGSHIQLHYHNDETKEEKSRRMAAKCRKKKLRLVETSHGITAVPAYNNDDQPNSSKRRKNNKGKEKIDVSCFEKFGLSPLNIHQGAAAKKRSRGVVIKQEPI</sequence>
<name>A0A1R3K8P3_9ROSI</name>
<evidence type="ECO:0000259" key="2">
    <source>
        <dbReference type="PROSITE" id="PS00028"/>
    </source>
</evidence>
<evidence type="ECO:0000313" key="4">
    <source>
        <dbReference type="Proteomes" id="UP000187203"/>
    </source>
</evidence>
<feature type="domain" description="C2H2-type" evidence="2">
    <location>
        <begin position="209"/>
        <end position="231"/>
    </location>
</feature>
<feature type="region of interest" description="Disordered" evidence="1">
    <location>
        <begin position="263"/>
        <end position="286"/>
    </location>
</feature>
<dbReference type="EMBL" id="AWUE01014502">
    <property type="protein sequence ID" value="OMP03452.1"/>
    <property type="molecule type" value="Genomic_DNA"/>
</dbReference>
<gene>
    <name evidence="3" type="ORF">COLO4_10408</name>
</gene>
<comment type="caution">
    <text evidence="3">The sequence shown here is derived from an EMBL/GenBank/DDBJ whole genome shotgun (WGS) entry which is preliminary data.</text>
</comment>
<reference evidence="4" key="1">
    <citation type="submission" date="2013-09" db="EMBL/GenBank/DDBJ databases">
        <title>Corchorus olitorius genome sequencing.</title>
        <authorList>
            <person name="Alam M."/>
            <person name="Haque M.S."/>
            <person name="Islam M.S."/>
            <person name="Emdad E.M."/>
            <person name="Islam M.M."/>
            <person name="Ahmed B."/>
            <person name="Halim A."/>
            <person name="Hossen Q.M.M."/>
            <person name="Hossain M.Z."/>
            <person name="Ahmed R."/>
            <person name="Khan M.M."/>
            <person name="Islam R."/>
            <person name="Rashid M.M."/>
            <person name="Khan S.A."/>
            <person name="Rahman M.S."/>
            <person name="Alam M."/>
            <person name="Yahiya A.S."/>
            <person name="Khan M.S."/>
            <person name="Azam M.S."/>
            <person name="Haque T."/>
            <person name="Lashkar M.Z.H."/>
            <person name="Akhand A.I."/>
            <person name="Morshed G."/>
            <person name="Roy S."/>
            <person name="Uddin K.S."/>
            <person name="Rabeya T."/>
            <person name="Hossain A.S."/>
            <person name="Chowdhury A."/>
            <person name="Snigdha A.R."/>
            <person name="Mortoza M.S."/>
            <person name="Matin S.A."/>
            <person name="Hoque S.M.E."/>
            <person name="Islam M.K."/>
            <person name="Roy D.K."/>
            <person name="Haider R."/>
            <person name="Moosa M.M."/>
            <person name="Elias S.M."/>
            <person name="Hasan A.M."/>
            <person name="Jahan S."/>
            <person name="Shafiuddin M."/>
            <person name="Mahmood N."/>
            <person name="Shommy N.S."/>
        </authorList>
    </citation>
    <scope>NUCLEOTIDE SEQUENCE [LARGE SCALE GENOMIC DNA]</scope>
    <source>
        <strain evidence="4">cv. O-4</strain>
    </source>
</reference>
<dbReference type="OrthoDB" id="824947at2759"/>